<evidence type="ECO:0000256" key="3">
    <source>
        <dbReference type="ARBA" id="ARBA00022448"/>
    </source>
</evidence>
<keyword evidence="10" id="KW-0732">Signal</keyword>
<keyword evidence="3" id="KW-0813">Transport</keyword>
<keyword evidence="5 9" id="KW-1133">Transmembrane helix</keyword>
<evidence type="ECO:0000256" key="4">
    <source>
        <dbReference type="ARBA" id="ARBA00022692"/>
    </source>
</evidence>
<dbReference type="InterPro" id="IPR029569">
    <property type="entry name" value="CALHM"/>
</dbReference>
<accession>A0AAN9CIP6</accession>
<comment type="subcellular location">
    <subcellularLocation>
        <location evidence="1">Membrane</location>
        <topology evidence="1">Multi-pass membrane protein</topology>
    </subcellularLocation>
</comment>
<evidence type="ECO:0000256" key="9">
    <source>
        <dbReference type="SAM" id="Phobius"/>
    </source>
</evidence>
<organism evidence="11 12">
    <name type="scientific">Phoxinus phoxinus</name>
    <name type="common">Eurasian minnow</name>
    <dbReference type="NCBI Taxonomy" id="58324"/>
    <lineage>
        <taxon>Eukaryota</taxon>
        <taxon>Metazoa</taxon>
        <taxon>Chordata</taxon>
        <taxon>Craniata</taxon>
        <taxon>Vertebrata</taxon>
        <taxon>Euteleostomi</taxon>
        <taxon>Actinopterygii</taxon>
        <taxon>Neopterygii</taxon>
        <taxon>Teleostei</taxon>
        <taxon>Ostariophysi</taxon>
        <taxon>Cypriniformes</taxon>
        <taxon>Leuciscidae</taxon>
        <taxon>Phoxininae</taxon>
        <taxon>Phoxinus</taxon>
    </lineage>
</organism>
<evidence type="ECO:0000256" key="2">
    <source>
        <dbReference type="ARBA" id="ARBA00008497"/>
    </source>
</evidence>
<evidence type="ECO:0000256" key="8">
    <source>
        <dbReference type="ARBA" id="ARBA00023303"/>
    </source>
</evidence>
<evidence type="ECO:0000256" key="5">
    <source>
        <dbReference type="ARBA" id="ARBA00022989"/>
    </source>
</evidence>
<comment type="similarity">
    <text evidence="2">Belongs to the CALHM family.</text>
</comment>
<evidence type="ECO:0000256" key="10">
    <source>
        <dbReference type="SAM" id="SignalP"/>
    </source>
</evidence>
<keyword evidence="7 9" id="KW-0472">Membrane</keyword>
<sequence>MWVIILLLDGDYVACAMTDWKGDPVFDNQLNRSWCKPVESFRKETVLRNLTLKYIHQSQIFGYAVSSVFIVLPIIYVGICDCWEKCAG</sequence>
<evidence type="ECO:0000313" key="12">
    <source>
        <dbReference type="Proteomes" id="UP001364617"/>
    </source>
</evidence>
<keyword evidence="6" id="KW-0406">Ion transport</keyword>
<keyword evidence="12" id="KW-1185">Reference proteome</keyword>
<feature type="signal peptide" evidence="10">
    <location>
        <begin position="1"/>
        <end position="16"/>
    </location>
</feature>
<protein>
    <submittedName>
        <fullName evidence="11">Uncharacterized protein</fullName>
    </submittedName>
</protein>
<dbReference type="AlphaFoldDB" id="A0AAN9CIP6"/>
<feature type="chain" id="PRO_5042837130" evidence="10">
    <location>
        <begin position="17"/>
        <end position="88"/>
    </location>
</feature>
<dbReference type="Pfam" id="PF14798">
    <property type="entry name" value="Ca_hom_mod"/>
    <property type="match status" value="1"/>
</dbReference>
<dbReference type="EMBL" id="JAYKXH010000018">
    <property type="protein sequence ID" value="KAK7136901.1"/>
    <property type="molecule type" value="Genomic_DNA"/>
</dbReference>
<proteinExistence type="inferred from homology"/>
<comment type="caution">
    <text evidence="11">The sequence shown here is derived from an EMBL/GenBank/DDBJ whole genome shotgun (WGS) entry which is preliminary data.</text>
</comment>
<name>A0AAN9CIP6_9TELE</name>
<dbReference type="Proteomes" id="UP001364617">
    <property type="component" value="Unassembled WGS sequence"/>
</dbReference>
<keyword evidence="8" id="KW-0407">Ion channel</keyword>
<evidence type="ECO:0000256" key="7">
    <source>
        <dbReference type="ARBA" id="ARBA00023136"/>
    </source>
</evidence>
<evidence type="ECO:0000256" key="1">
    <source>
        <dbReference type="ARBA" id="ARBA00004141"/>
    </source>
</evidence>
<evidence type="ECO:0000256" key="6">
    <source>
        <dbReference type="ARBA" id="ARBA00023065"/>
    </source>
</evidence>
<feature type="transmembrane region" description="Helical" evidence="9">
    <location>
        <begin position="60"/>
        <end position="79"/>
    </location>
</feature>
<evidence type="ECO:0000313" key="11">
    <source>
        <dbReference type="EMBL" id="KAK7136901.1"/>
    </source>
</evidence>
<gene>
    <name evidence="11" type="ORF">R3I93_017078</name>
</gene>
<reference evidence="11 12" key="1">
    <citation type="submission" date="2024-02" db="EMBL/GenBank/DDBJ databases">
        <title>Chromosome-level genome assembly of the Eurasian Minnow (Phoxinus phoxinus).</title>
        <authorList>
            <person name="Oriowo T.O."/>
            <person name="Martin S."/>
            <person name="Stange M."/>
            <person name="Chrysostomakis Y."/>
            <person name="Brown T."/>
            <person name="Winkler S."/>
            <person name="Kukowka S."/>
            <person name="Myers E.W."/>
            <person name="Bohne A."/>
        </authorList>
    </citation>
    <scope>NUCLEOTIDE SEQUENCE [LARGE SCALE GENOMIC DNA]</scope>
    <source>
        <strain evidence="11">ZFMK-TIS-60720</strain>
        <tissue evidence="11">Whole Organism</tissue>
    </source>
</reference>
<keyword evidence="4 9" id="KW-0812">Transmembrane</keyword>